<dbReference type="EMBL" id="DS022247">
    <property type="protein sequence ID" value="EWG44259.1"/>
    <property type="molecule type" value="Genomic_DNA"/>
</dbReference>
<accession>W7M9Z9</accession>
<organism evidence="2 3">
    <name type="scientific">Gibberella moniliformis (strain M3125 / FGSC 7600)</name>
    <name type="common">Maize ear and stalk rot fungus</name>
    <name type="synonym">Fusarium verticillioides</name>
    <dbReference type="NCBI Taxonomy" id="334819"/>
    <lineage>
        <taxon>Eukaryota</taxon>
        <taxon>Fungi</taxon>
        <taxon>Dikarya</taxon>
        <taxon>Ascomycota</taxon>
        <taxon>Pezizomycotina</taxon>
        <taxon>Sordariomycetes</taxon>
        <taxon>Hypocreomycetidae</taxon>
        <taxon>Hypocreales</taxon>
        <taxon>Nectriaceae</taxon>
        <taxon>Fusarium</taxon>
        <taxon>Fusarium fujikuroi species complex</taxon>
    </lineage>
</organism>
<evidence type="ECO:0000313" key="3">
    <source>
        <dbReference type="Proteomes" id="UP000009096"/>
    </source>
</evidence>
<sequence>MATGGESRNNDGRETGGNPSCISLNSSAGPVWPGQTLPVEMEEEFSGSMSTKCDSKGDVPGRVRVLIVRFSCWESSAVKSPLPWTILG</sequence>
<dbReference type="Proteomes" id="UP000009096">
    <property type="component" value="Chromosome 3"/>
</dbReference>
<dbReference type="VEuPathDB" id="FungiDB:FVEG_15628"/>
<name>W7M9Z9_GIBM7</name>
<proteinExistence type="predicted"/>
<protein>
    <submittedName>
        <fullName evidence="2">Uncharacterized protein</fullName>
    </submittedName>
</protein>
<dbReference type="GeneID" id="30072504"/>
<dbReference type="RefSeq" id="XP_018750450.1">
    <property type="nucleotide sequence ID" value="XM_018904817.1"/>
</dbReference>
<keyword evidence="3" id="KW-1185">Reference proteome</keyword>
<dbReference type="AlphaFoldDB" id="W7M9Z9"/>
<evidence type="ECO:0000256" key="1">
    <source>
        <dbReference type="SAM" id="MobiDB-lite"/>
    </source>
</evidence>
<evidence type="ECO:0000313" key="2">
    <source>
        <dbReference type="EMBL" id="EWG44259.1"/>
    </source>
</evidence>
<reference evidence="2 3" key="1">
    <citation type="journal article" date="2010" name="Nature">
        <title>Comparative genomics reveals mobile pathogenicity chromosomes in Fusarium.</title>
        <authorList>
            <person name="Ma L.J."/>
            <person name="van der Does H.C."/>
            <person name="Borkovich K.A."/>
            <person name="Coleman J.J."/>
            <person name="Daboussi M.J."/>
            <person name="Di Pietro A."/>
            <person name="Dufresne M."/>
            <person name="Freitag M."/>
            <person name="Grabherr M."/>
            <person name="Henrissat B."/>
            <person name="Houterman P.M."/>
            <person name="Kang S."/>
            <person name="Shim W.B."/>
            <person name="Woloshuk C."/>
            <person name="Xie X."/>
            <person name="Xu J.R."/>
            <person name="Antoniw J."/>
            <person name="Baker S.E."/>
            <person name="Bluhm B.H."/>
            <person name="Breakspear A."/>
            <person name="Brown D.W."/>
            <person name="Butchko R.A."/>
            <person name="Chapman S."/>
            <person name="Coulson R."/>
            <person name="Coutinho P.M."/>
            <person name="Danchin E.G."/>
            <person name="Diener A."/>
            <person name="Gale L.R."/>
            <person name="Gardiner D.M."/>
            <person name="Goff S."/>
            <person name="Hammond-Kosack K.E."/>
            <person name="Hilburn K."/>
            <person name="Hua-Van A."/>
            <person name="Jonkers W."/>
            <person name="Kazan K."/>
            <person name="Kodira C.D."/>
            <person name="Koehrsen M."/>
            <person name="Kumar L."/>
            <person name="Lee Y.H."/>
            <person name="Li L."/>
            <person name="Manners J.M."/>
            <person name="Miranda-Saavedra D."/>
            <person name="Mukherjee M."/>
            <person name="Park G."/>
            <person name="Park J."/>
            <person name="Park S.Y."/>
            <person name="Proctor R.H."/>
            <person name="Regev A."/>
            <person name="Ruiz-Roldan M.C."/>
            <person name="Sain D."/>
            <person name="Sakthikumar S."/>
            <person name="Sykes S."/>
            <person name="Schwartz D.C."/>
            <person name="Turgeon B.G."/>
            <person name="Wapinski I."/>
            <person name="Yoder O."/>
            <person name="Young S."/>
            <person name="Zeng Q."/>
            <person name="Zhou S."/>
            <person name="Galagan J."/>
            <person name="Cuomo C.A."/>
            <person name="Kistler H.C."/>
            <person name="Rep M."/>
        </authorList>
    </citation>
    <scope>NUCLEOTIDE SEQUENCE [LARGE SCALE GENOMIC DNA]</scope>
    <source>
        <strain evidence="3">M3125 / FGSC 7600</strain>
    </source>
</reference>
<feature type="region of interest" description="Disordered" evidence="1">
    <location>
        <begin position="1"/>
        <end position="33"/>
    </location>
</feature>
<feature type="compositionally biased region" description="Polar residues" evidence="1">
    <location>
        <begin position="17"/>
        <end position="28"/>
    </location>
</feature>
<gene>
    <name evidence="2" type="ORF">FVEG_15628</name>
</gene>
<dbReference type="KEGG" id="fvr:FVEG_15628"/>